<comment type="caution">
    <text evidence="7">The sequence shown here is derived from an EMBL/GenBank/DDBJ whole genome shotgun (WGS) entry which is preliminary data.</text>
</comment>
<dbReference type="PROSITE" id="PS50035">
    <property type="entry name" value="PLD"/>
    <property type="match status" value="2"/>
</dbReference>
<dbReference type="PANTHER" id="PTHR21248:SF12">
    <property type="entry name" value="CARDIOLIPIN SYNTHASE C"/>
    <property type="match status" value="1"/>
</dbReference>
<organism evidence="7 8">
    <name type="scientific">Rhodalgimonas zhirmunskyi</name>
    <dbReference type="NCBI Taxonomy" id="2964767"/>
    <lineage>
        <taxon>Bacteria</taxon>
        <taxon>Pseudomonadati</taxon>
        <taxon>Pseudomonadota</taxon>
        <taxon>Alphaproteobacteria</taxon>
        <taxon>Rhodobacterales</taxon>
        <taxon>Roseobacteraceae</taxon>
        <taxon>Rhodalgimonas</taxon>
    </lineage>
</organism>
<evidence type="ECO:0000313" key="8">
    <source>
        <dbReference type="Proteomes" id="UP001227162"/>
    </source>
</evidence>
<name>A0AAJ1U8A5_9RHOB</name>
<dbReference type="CDD" id="cd09113">
    <property type="entry name" value="PLDc_ymdC_like_2"/>
    <property type="match status" value="1"/>
</dbReference>
<gene>
    <name evidence="7" type="ORF">NOI20_15150</name>
</gene>
<comment type="subcellular location">
    <subcellularLocation>
        <location evidence="2">Secreted</location>
    </subcellularLocation>
</comment>
<dbReference type="Pfam" id="PF13091">
    <property type="entry name" value="PLDc_2"/>
    <property type="match status" value="2"/>
</dbReference>
<dbReference type="InterPro" id="IPR025202">
    <property type="entry name" value="PLD-like_dom"/>
</dbReference>
<evidence type="ECO:0000259" key="6">
    <source>
        <dbReference type="PROSITE" id="PS50035"/>
    </source>
</evidence>
<dbReference type="GO" id="GO:0032049">
    <property type="term" value="P:cardiolipin biosynthetic process"/>
    <property type="evidence" value="ECO:0007669"/>
    <property type="project" value="UniProtKB-ARBA"/>
</dbReference>
<evidence type="ECO:0000256" key="5">
    <source>
        <dbReference type="ARBA" id="ARBA00029594"/>
    </source>
</evidence>
<feature type="domain" description="PLD phosphodiesterase" evidence="6">
    <location>
        <begin position="408"/>
        <end position="435"/>
    </location>
</feature>
<evidence type="ECO:0000256" key="1">
    <source>
        <dbReference type="ARBA" id="ARBA00003145"/>
    </source>
</evidence>
<keyword evidence="8" id="KW-1185">Reference proteome</keyword>
<dbReference type="Gene3D" id="3.30.870.10">
    <property type="entry name" value="Endonuclease Chain A"/>
    <property type="match status" value="2"/>
</dbReference>
<reference evidence="7" key="2">
    <citation type="submission" date="2023-04" db="EMBL/GenBank/DDBJ databases">
        <title>'Rhodoalgimonas zhirmunskyi' gen. nov., isolated from a red alga.</title>
        <authorList>
            <person name="Nedashkovskaya O.I."/>
            <person name="Otstavnykh N.Y."/>
            <person name="Bystritskaya E.P."/>
            <person name="Balabanova L.A."/>
            <person name="Isaeva M.P."/>
        </authorList>
    </citation>
    <scope>NUCLEOTIDE SEQUENCE</scope>
    <source>
        <strain evidence="7">10Alg 79</strain>
    </source>
</reference>
<dbReference type="SUPFAM" id="SSF56024">
    <property type="entry name" value="Phospholipase D/nuclease"/>
    <property type="match status" value="2"/>
</dbReference>
<protein>
    <recommendedName>
        <fullName evidence="3">Phospholipase D</fullName>
    </recommendedName>
    <alternativeName>
        <fullName evidence="5">Choline phosphatase</fullName>
    </alternativeName>
</protein>
<dbReference type="PANTHER" id="PTHR21248">
    <property type="entry name" value="CARDIOLIPIN SYNTHASE"/>
    <property type="match status" value="1"/>
</dbReference>
<reference evidence="7" key="1">
    <citation type="submission" date="2022-07" db="EMBL/GenBank/DDBJ databases">
        <authorList>
            <person name="Otstavnykh N."/>
            <person name="Isaeva M."/>
            <person name="Bystritskaya E."/>
        </authorList>
    </citation>
    <scope>NUCLEOTIDE SEQUENCE</scope>
    <source>
        <strain evidence="7">10Alg 79</strain>
    </source>
</reference>
<feature type="domain" description="PLD phosphodiesterase" evidence="6">
    <location>
        <begin position="172"/>
        <end position="199"/>
    </location>
</feature>
<accession>A0AAJ1U8A5</accession>
<dbReference type="SMART" id="SM00155">
    <property type="entry name" value="PLDc"/>
    <property type="match status" value="2"/>
</dbReference>
<dbReference type="GO" id="GO:0005576">
    <property type="term" value="C:extracellular region"/>
    <property type="evidence" value="ECO:0007669"/>
    <property type="project" value="UniProtKB-SubCell"/>
</dbReference>
<comment type="function">
    <text evidence="1">Could be a virulence factor.</text>
</comment>
<dbReference type="EMBL" id="JANFFA010000004">
    <property type="protein sequence ID" value="MDQ2095455.1"/>
    <property type="molecule type" value="Genomic_DNA"/>
</dbReference>
<dbReference type="RefSeq" id="WP_317627072.1">
    <property type="nucleotide sequence ID" value="NZ_JANFFA010000004.1"/>
</dbReference>
<evidence type="ECO:0000256" key="4">
    <source>
        <dbReference type="ARBA" id="ARBA00022525"/>
    </source>
</evidence>
<evidence type="ECO:0000256" key="3">
    <source>
        <dbReference type="ARBA" id="ARBA00018392"/>
    </source>
</evidence>
<dbReference type="CDD" id="cd09111">
    <property type="entry name" value="PLDc_ymdC_like_1"/>
    <property type="match status" value="1"/>
</dbReference>
<evidence type="ECO:0000256" key="2">
    <source>
        <dbReference type="ARBA" id="ARBA00004613"/>
    </source>
</evidence>
<keyword evidence="4" id="KW-0964">Secreted</keyword>
<dbReference type="GO" id="GO:0030572">
    <property type="term" value="F:phosphatidyltransferase activity"/>
    <property type="evidence" value="ECO:0007669"/>
    <property type="project" value="UniProtKB-ARBA"/>
</dbReference>
<proteinExistence type="predicted"/>
<sequence>MSITSASFLAVLVALLVLALAVYALRRLFALPDISNRAQAPARPLAKDTDLGRAVSRDMIRNPGKTGVVPLLDAKAAFAYRLAMVDKAQVSIDVQYYIWRDDVSGLLLIDALRRAAKRGVKVRLLLDDIGISGVDPYIAALTNAPNFDVRLFNPSTARNPKLLSFAFDFMRMNRRMHNKSLIVDGAAAIIGGRNIGDEYSQTNSDLFFLDLDVLVTGVIVSDISQMFAAYWNCLSAYEADLIIPGPGDPDRLNRKIADLADQPAAQEFRETAAQIVSDLATQEEGLEWTDVQLLADDPAKGRGGARRDQLMVSRLVPILAGVETRLDLMSAYFVPGKPGRKAFSKLAKSGKTVNVLTNAIDTTDVLLVHSGYTKYRRALLKSGVTLFELKRQDDDTEGKDHFLPLGLSGTSLHAKTFAIDDARIFIGSFNFDMRSAMLNCEMGVLIESPTLARRMREAFDTRIALSAYRPALSPSGKLVWHEDLPNGGRRVHKGEPGATLWQRMVLAIIGRLPVEWLL</sequence>
<dbReference type="Proteomes" id="UP001227162">
    <property type="component" value="Unassembled WGS sequence"/>
</dbReference>
<dbReference type="InterPro" id="IPR001736">
    <property type="entry name" value="PLipase_D/transphosphatidylase"/>
</dbReference>
<dbReference type="AlphaFoldDB" id="A0AAJ1U8A5"/>
<evidence type="ECO:0000313" key="7">
    <source>
        <dbReference type="EMBL" id="MDQ2095455.1"/>
    </source>
</evidence>